<evidence type="ECO:0000259" key="7">
    <source>
        <dbReference type="PROSITE" id="PS51471"/>
    </source>
</evidence>
<protein>
    <recommendedName>
        <fullName evidence="7">Fe2OG dioxygenase domain-containing protein</fullName>
    </recommendedName>
</protein>
<feature type="binding site" evidence="6">
    <location>
        <position position="215"/>
    </location>
    <ligand>
        <name>Fe cation</name>
        <dbReference type="ChEBI" id="CHEBI:24875"/>
        <note>catalytic</note>
    </ligand>
</feature>
<dbReference type="Proteomes" id="UP001408789">
    <property type="component" value="Unassembled WGS sequence"/>
</dbReference>
<keyword evidence="4" id="KW-0560">Oxidoreductase</keyword>
<evidence type="ECO:0000256" key="3">
    <source>
        <dbReference type="ARBA" id="ARBA00022964"/>
    </source>
</evidence>
<feature type="domain" description="Fe2OG dioxygenase" evidence="7">
    <location>
        <begin position="196"/>
        <end position="311"/>
    </location>
</feature>
<comment type="similarity">
    <text evidence="1">Belongs to the alkB family.</text>
</comment>
<feature type="binding site" evidence="6">
    <location>
        <position position="275"/>
    </location>
    <ligand>
        <name>Fe cation</name>
        <dbReference type="ChEBI" id="CHEBI:24875"/>
        <note>catalytic</note>
    </ligand>
</feature>
<evidence type="ECO:0000256" key="1">
    <source>
        <dbReference type="ARBA" id="ARBA00007879"/>
    </source>
</evidence>
<sequence>MSTFIFIIFAGAPHQRRLCRNWWFNAHRNWVRVLTSRNWWFALTPDAFHGALILGISKRCYTIAGGETQPFSLICPRPIIKSTSMKKLPISYEILGSGMILLKRYISLRDQVDIVNISQTWGVGPGGFYEPSHQSGAKLRLQMMCFGRNWDPITKYKKRFRSDGSEPPPLPSELISLAKTTIQDAQAHMDRLPSMQPDICIVNFYSPVYGRLGLHQDRDESSNSLQRGLPVVSVSIGDSAEFLYGKSRDKMKVNSVLLESGDVLIFGGKSRLIYHGVKQVFPDTAPVQLLQETMLRPGRLNLTDGAHFSRSDILGFSISHPLDHVYDICWSSCFSL</sequence>
<accession>A0AAP0D631</accession>
<keyword evidence="3" id="KW-0223">Dioxygenase</keyword>
<dbReference type="GO" id="GO:0035516">
    <property type="term" value="F:broad specificity oxidative DNA demethylase activity"/>
    <property type="evidence" value="ECO:0007669"/>
    <property type="project" value="TreeGrafter"/>
</dbReference>
<evidence type="ECO:0000313" key="8">
    <source>
        <dbReference type="EMBL" id="KAK9066557.1"/>
    </source>
</evidence>
<keyword evidence="5 6" id="KW-0408">Iron</keyword>
<dbReference type="GO" id="GO:0035515">
    <property type="term" value="F:oxidative RNA demethylase activity"/>
    <property type="evidence" value="ECO:0007669"/>
    <property type="project" value="TreeGrafter"/>
</dbReference>
<evidence type="ECO:0000256" key="6">
    <source>
        <dbReference type="PIRSR" id="PIRSR604574-2"/>
    </source>
</evidence>
<dbReference type="InterPro" id="IPR004574">
    <property type="entry name" value="Alkb"/>
</dbReference>
<dbReference type="SUPFAM" id="SSF51197">
    <property type="entry name" value="Clavaminate synthase-like"/>
    <property type="match status" value="1"/>
</dbReference>
<keyword evidence="9" id="KW-1185">Reference proteome</keyword>
<dbReference type="PROSITE" id="PS51471">
    <property type="entry name" value="FE2OG_OXY"/>
    <property type="match status" value="1"/>
</dbReference>
<dbReference type="Pfam" id="PF13532">
    <property type="entry name" value="2OG-FeII_Oxy_2"/>
    <property type="match status" value="1"/>
</dbReference>
<organism evidence="8 9">
    <name type="scientific">Deinandra increscens subsp. villosa</name>
    <dbReference type="NCBI Taxonomy" id="3103831"/>
    <lineage>
        <taxon>Eukaryota</taxon>
        <taxon>Viridiplantae</taxon>
        <taxon>Streptophyta</taxon>
        <taxon>Embryophyta</taxon>
        <taxon>Tracheophyta</taxon>
        <taxon>Spermatophyta</taxon>
        <taxon>Magnoliopsida</taxon>
        <taxon>eudicotyledons</taxon>
        <taxon>Gunneridae</taxon>
        <taxon>Pentapetalae</taxon>
        <taxon>asterids</taxon>
        <taxon>campanulids</taxon>
        <taxon>Asterales</taxon>
        <taxon>Asteraceae</taxon>
        <taxon>Asteroideae</taxon>
        <taxon>Heliantheae alliance</taxon>
        <taxon>Madieae</taxon>
        <taxon>Madiinae</taxon>
        <taxon>Deinandra</taxon>
    </lineage>
</organism>
<dbReference type="GO" id="GO:0035513">
    <property type="term" value="P:oxidative RNA demethylation"/>
    <property type="evidence" value="ECO:0007669"/>
    <property type="project" value="TreeGrafter"/>
</dbReference>
<dbReference type="GO" id="GO:0008198">
    <property type="term" value="F:ferrous iron binding"/>
    <property type="evidence" value="ECO:0007669"/>
    <property type="project" value="TreeGrafter"/>
</dbReference>
<dbReference type="GO" id="GO:0005737">
    <property type="term" value="C:cytoplasm"/>
    <property type="evidence" value="ECO:0007669"/>
    <property type="project" value="TreeGrafter"/>
</dbReference>
<dbReference type="InterPro" id="IPR027450">
    <property type="entry name" value="AlkB-like"/>
</dbReference>
<keyword evidence="2 6" id="KW-0479">Metal-binding</keyword>
<evidence type="ECO:0000256" key="4">
    <source>
        <dbReference type="ARBA" id="ARBA00023002"/>
    </source>
</evidence>
<dbReference type="PANTHER" id="PTHR16557">
    <property type="entry name" value="ALKYLATED DNA REPAIR PROTEIN ALKB-RELATED"/>
    <property type="match status" value="1"/>
</dbReference>
<evidence type="ECO:0000256" key="5">
    <source>
        <dbReference type="ARBA" id="ARBA00023004"/>
    </source>
</evidence>
<proteinExistence type="inferred from homology"/>
<evidence type="ECO:0000256" key="2">
    <source>
        <dbReference type="ARBA" id="ARBA00022723"/>
    </source>
</evidence>
<name>A0AAP0D631_9ASTR</name>
<reference evidence="8 9" key="1">
    <citation type="submission" date="2024-04" db="EMBL/GenBank/DDBJ databases">
        <title>The reference genome of an endangered Asteraceae, Deinandra increscens subsp. villosa, native to the Central Coast of California.</title>
        <authorList>
            <person name="Guilliams M."/>
            <person name="Hasenstab-Lehman K."/>
            <person name="Meyer R."/>
            <person name="Mcevoy S."/>
        </authorList>
    </citation>
    <scope>NUCLEOTIDE SEQUENCE [LARGE SCALE GENOMIC DNA]</scope>
    <source>
        <tissue evidence="8">Leaf</tissue>
    </source>
</reference>
<evidence type="ECO:0000313" key="9">
    <source>
        <dbReference type="Proteomes" id="UP001408789"/>
    </source>
</evidence>
<dbReference type="PANTHER" id="PTHR16557:SF10">
    <property type="entry name" value="2-OXOGLUTARATE-DEPENDENT DIOXYGENASE FAMILY PROTEIN"/>
    <property type="match status" value="1"/>
</dbReference>
<gene>
    <name evidence="8" type="ORF">SSX86_013880</name>
</gene>
<dbReference type="InterPro" id="IPR005123">
    <property type="entry name" value="Oxoglu/Fe-dep_dioxygenase_dom"/>
</dbReference>
<dbReference type="AlphaFoldDB" id="A0AAP0D631"/>
<dbReference type="EMBL" id="JBCNJP010000015">
    <property type="protein sequence ID" value="KAK9066557.1"/>
    <property type="molecule type" value="Genomic_DNA"/>
</dbReference>
<comment type="cofactor">
    <cofactor evidence="6">
        <name>Fe(2+)</name>
        <dbReference type="ChEBI" id="CHEBI:29033"/>
    </cofactor>
    <text evidence="6">Binds 1 Fe(2+) ion per subunit.</text>
</comment>
<dbReference type="Gene3D" id="2.60.120.590">
    <property type="entry name" value="Alpha-ketoglutarate-dependent dioxygenase AlkB-like"/>
    <property type="match status" value="1"/>
</dbReference>
<dbReference type="InterPro" id="IPR037151">
    <property type="entry name" value="AlkB-like_sf"/>
</dbReference>
<comment type="caution">
    <text evidence="8">The sequence shown here is derived from an EMBL/GenBank/DDBJ whole genome shotgun (WGS) entry which is preliminary data.</text>
</comment>
<feature type="binding site" evidence="6">
    <location>
        <position position="217"/>
    </location>
    <ligand>
        <name>Fe cation</name>
        <dbReference type="ChEBI" id="CHEBI:24875"/>
        <note>catalytic</note>
    </ligand>
</feature>